<dbReference type="InterPro" id="IPR048279">
    <property type="entry name" value="MdtK-like"/>
</dbReference>
<evidence type="ECO:0000256" key="4">
    <source>
        <dbReference type="ARBA" id="ARBA00022448"/>
    </source>
</evidence>
<feature type="transmembrane region" description="Helical" evidence="10">
    <location>
        <begin position="235"/>
        <end position="260"/>
    </location>
</feature>
<reference evidence="11" key="1">
    <citation type="submission" date="2020-10" db="EMBL/GenBank/DDBJ databases">
        <authorList>
            <person name="Gilroy R."/>
        </authorList>
    </citation>
    <scope>NUCLEOTIDE SEQUENCE</scope>
    <source>
        <strain evidence="11">7293</strain>
    </source>
</reference>
<evidence type="ECO:0000256" key="9">
    <source>
        <dbReference type="ARBA" id="ARBA00023251"/>
    </source>
</evidence>
<dbReference type="InterPro" id="IPR045070">
    <property type="entry name" value="MATE_MepA-like"/>
</dbReference>
<organism evidence="11 12">
    <name type="scientific">Candidatus Ornithospirochaeta stercoripullorum</name>
    <dbReference type="NCBI Taxonomy" id="2840899"/>
    <lineage>
        <taxon>Bacteria</taxon>
        <taxon>Pseudomonadati</taxon>
        <taxon>Spirochaetota</taxon>
        <taxon>Spirochaetia</taxon>
        <taxon>Spirochaetales</taxon>
        <taxon>Spirochaetaceae</taxon>
        <taxon>Spirochaetaceae incertae sedis</taxon>
        <taxon>Candidatus Ornithospirochaeta</taxon>
    </lineage>
</organism>
<dbReference type="Pfam" id="PF01554">
    <property type="entry name" value="MatE"/>
    <property type="match status" value="2"/>
</dbReference>
<evidence type="ECO:0000313" key="11">
    <source>
        <dbReference type="EMBL" id="MBO8436955.1"/>
    </source>
</evidence>
<keyword evidence="7 10" id="KW-1133">Transmembrane helix</keyword>
<feature type="transmembrane region" description="Helical" evidence="10">
    <location>
        <begin position="169"/>
        <end position="189"/>
    </location>
</feature>
<keyword evidence="5" id="KW-1003">Cell membrane</keyword>
<evidence type="ECO:0000256" key="1">
    <source>
        <dbReference type="ARBA" id="ARBA00004651"/>
    </source>
</evidence>
<sequence>MEQNQLGTGKIAPLVMKLAFPLIIAQLVNGLYNIVDRIYLGHLEGAGAEILTGVGITYPVILLITAFSNLIGSGGGPLAAIRLGQKENKKAEEILAVSATSLLVLSAMLMVVFYLLKTPLIYLFGASDKTFVHANEYLTIYLIGTPFVQLTLGLNPFISAQGKTTMSMLTVVIGAALNIALDPLFIFVFDMGAAGAAIATVISQAVSGIYVVAILSGKHSTMKLNLKKPVIRKNVLLPIMALGVSPFIMSATEAAISVAFNSRLQVLGGDMAVGTMTIFSSILTFINMPVNGMNQAVTPLISYNFGAALDNRVKGIYRFSLVVEFAYCFIMSCLCNIFPGTVIGMFTTDSTLINYAIPYMKFFITGMALFGMQCCSQQTFIGLGQAKISLFLAIFRKIILLIPLVFILSSTPLGITGVFLAESISDALSATVTETVFLAKLSKILRKGAPKP</sequence>
<dbReference type="CDD" id="cd13143">
    <property type="entry name" value="MATE_MepA_like"/>
    <property type="match status" value="1"/>
</dbReference>
<feature type="transmembrane region" description="Helical" evidence="10">
    <location>
        <begin position="195"/>
        <end position="215"/>
    </location>
</feature>
<feature type="transmembrane region" description="Helical" evidence="10">
    <location>
        <begin position="12"/>
        <end position="35"/>
    </location>
</feature>
<protein>
    <recommendedName>
        <fullName evidence="3">Multidrug export protein MepA</fullName>
    </recommendedName>
</protein>
<dbReference type="GO" id="GO:0005886">
    <property type="term" value="C:plasma membrane"/>
    <property type="evidence" value="ECO:0007669"/>
    <property type="project" value="UniProtKB-SubCell"/>
</dbReference>
<feature type="transmembrane region" description="Helical" evidence="10">
    <location>
        <begin position="321"/>
        <end position="346"/>
    </location>
</feature>
<keyword evidence="8 10" id="KW-0472">Membrane</keyword>
<feature type="transmembrane region" description="Helical" evidence="10">
    <location>
        <begin position="266"/>
        <end position="286"/>
    </location>
</feature>
<comment type="caution">
    <text evidence="11">The sequence shown here is derived from an EMBL/GenBank/DDBJ whole genome shotgun (WGS) entry which is preliminary data.</text>
</comment>
<evidence type="ECO:0000256" key="7">
    <source>
        <dbReference type="ARBA" id="ARBA00022989"/>
    </source>
</evidence>
<dbReference type="GO" id="GO:0046677">
    <property type="term" value="P:response to antibiotic"/>
    <property type="evidence" value="ECO:0007669"/>
    <property type="project" value="UniProtKB-KW"/>
</dbReference>
<keyword evidence="4" id="KW-0813">Transport</keyword>
<keyword evidence="6 10" id="KW-0812">Transmembrane</keyword>
<evidence type="ECO:0000256" key="10">
    <source>
        <dbReference type="SAM" id="Phobius"/>
    </source>
</evidence>
<accession>A0A9D9H2Q5</accession>
<dbReference type="InterPro" id="IPR002528">
    <property type="entry name" value="MATE_fam"/>
</dbReference>
<dbReference type="PIRSF" id="PIRSF006603">
    <property type="entry name" value="DinF"/>
    <property type="match status" value="1"/>
</dbReference>
<comment type="similarity">
    <text evidence="2">Belongs to the multi antimicrobial extrusion (MATE) (TC 2.A.66.1) family. MepA subfamily.</text>
</comment>
<dbReference type="GO" id="GO:0042910">
    <property type="term" value="F:xenobiotic transmembrane transporter activity"/>
    <property type="evidence" value="ECO:0007669"/>
    <property type="project" value="InterPro"/>
</dbReference>
<feature type="transmembrane region" description="Helical" evidence="10">
    <location>
        <begin position="55"/>
        <end position="81"/>
    </location>
</feature>
<comment type="subcellular location">
    <subcellularLocation>
        <location evidence="1">Cell membrane</location>
        <topology evidence="1">Multi-pass membrane protein</topology>
    </subcellularLocation>
</comment>
<dbReference type="InterPro" id="IPR051327">
    <property type="entry name" value="MATE_MepA_subfamily"/>
</dbReference>
<feature type="transmembrane region" description="Helical" evidence="10">
    <location>
        <begin position="390"/>
        <end position="409"/>
    </location>
</feature>
<dbReference type="AlphaFoldDB" id="A0A9D9H2Q5"/>
<dbReference type="Proteomes" id="UP000823615">
    <property type="component" value="Unassembled WGS sequence"/>
</dbReference>
<proteinExistence type="inferred from homology"/>
<feature type="transmembrane region" description="Helical" evidence="10">
    <location>
        <begin position="136"/>
        <end position="157"/>
    </location>
</feature>
<evidence type="ECO:0000256" key="5">
    <source>
        <dbReference type="ARBA" id="ARBA00022475"/>
    </source>
</evidence>
<evidence type="ECO:0000256" key="2">
    <source>
        <dbReference type="ARBA" id="ARBA00008417"/>
    </source>
</evidence>
<dbReference type="PANTHER" id="PTHR43823:SF3">
    <property type="entry name" value="MULTIDRUG EXPORT PROTEIN MEPA"/>
    <property type="match status" value="1"/>
</dbReference>
<gene>
    <name evidence="11" type="ORF">IAA97_08255</name>
</gene>
<evidence type="ECO:0000256" key="3">
    <source>
        <dbReference type="ARBA" id="ARBA00022106"/>
    </source>
</evidence>
<evidence type="ECO:0000256" key="8">
    <source>
        <dbReference type="ARBA" id="ARBA00023136"/>
    </source>
</evidence>
<evidence type="ECO:0000313" key="12">
    <source>
        <dbReference type="Proteomes" id="UP000823615"/>
    </source>
</evidence>
<dbReference type="EMBL" id="JADIMT010000094">
    <property type="protein sequence ID" value="MBO8436955.1"/>
    <property type="molecule type" value="Genomic_DNA"/>
</dbReference>
<name>A0A9D9H2Q5_9SPIO</name>
<feature type="transmembrane region" description="Helical" evidence="10">
    <location>
        <begin position="93"/>
        <end position="116"/>
    </location>
</feature>
<dbReference type="NCBIfam" id="TIGR00797">
    <property type="entry name" value="matE"/>
    <property type="match status" value="1"/>
</dbReference>
<dbReference type="GO" id="GO:0015297">
    <property type="term" value="F:antiporter activity"/>
    <property type="evidence" value="ECO:0007669"/>
    <property type="project" value="InterPro"/>
</dbReference>
<dbReference type="PANTHER" id="PTHR43823">
    <property type="entry name" value="SPORULATION PROTEIN YKVU"/>
    <property type="match status" value="1"/>
</dbReference>
<evidence type="ECO:0000256" key="6">
    <source>
        <dbReference type="ARBA" id="ARBA00022692"/>
    </source>
</evidence>
<keyword evidence="9" id="KW-0046">Antibiotic resistance</keyword>
<reference evidence="11" key="2">
    <citation type="journal article" date="2021" name="PeerJ">
        <title>Extensive microbial diversity within the chicken gut microbiome revealed by metagenomics and culture.</title>
        <authorList>
            <person name="Gilroy R."/>
            <person name="Ravi A."/>
            <person name="Getino M."/>
            <person name="Pursley I."/>
            <person name="Horton D.L."/>
            <person name="Alikhan N.F."/>
            <person name="Baker D."/>
            <person name="Gharbi K."/>
            <person name="Hall N."/>
            <person name="Watson M."/>
            <person name="Adriaenssens E.M."/>
            <person name="Foster-Nyarko E."/>
            <person name="Jarju S."/>
            <person name="Secka A."/>
            <person name="Antonio M."/>
            <person name="Oren A."/>
            <person name="Chaudhuri R.R."/>
            <person name="La Ragione R."/>
            <person name="Hildebrand F."/>
            <person name="Pallen M.J."/>
        </authorList>
    </citation>
    <scope>NUCLEOTIDE SEQUENCE</scope>
    <source>
        <strain evidence="11">7293</strain>
    </source>
</reference>